<evidence type="ECO:0000313" key="1">
    <source>
        <dbReference type="EMBL" id="QJA77502.1"/>
    </source>
</evidence>
<gene>
    <name evidence="1" type="ORF">MM415A01297_0003</name>
    <name evidence="2" type="ORF">MM415B02543_0010</name>
    <name evidence="3" type="ORF">TM448B04152_0003</name>
</gene>
<dbReference type="EMBL" id="MT142849">
    <property type="protein sequence ID" value="QJA89496.1"/>
    <property type="molecule type" value="Genomic_DNA"/>
</dbReference>
<sequence length="103" mass="11126">MPRHTKTFSFDDEKDADLAQWLDALDEGKASEAIRDMLRAGLALTSGATVAGVYRVVQDNRRLLQDLARKVEAGPVMVAQDDQNDGLSAEQAAALKSLRGLGL</sequence>
<proteinExistence type="predicted"/>
<organism evidence="2">
    <name type="scientific">viral metagenome</name>
    <dbReference type="NCBI Taxonomy" id="1070528"/>
    <lineage>
        <taxon>unclassified sequences</taxon>
        <taxon>metagenomes</taxon>
        <taxon>organismal metagenomes</taxon>
    </lineage>
</organism>
<reference evidence="2" key="1">
    <citation type="submission" date="2020-03" db="EMBL/GenBank/DDBJ databases">
        <title>The deep terrestrial virosphere.</title>
        <authorList>
            <person name="Holmfeldt K."/>
            <person name="Nilsson E."/>
            <person name="Simone D."/>
            <person name="Lopez-Fernandez M."/>
            <person name="Wu X."/>
            <person name="de Brujin I."/>
            <person name="Lundin D."/>
            <person name="Andersson A."/>
            <person name="Bertilsson S."/>
            <person name="Dopson M."/>
        </authorList>
    </citation>
    <scope>NUCLEOTIDE SEQUENCE</scope>
    <source>
        <strain evidence="1">MM415A01297</strain>
        <strain evidence="2">MM415B02543</strain>
        <strain evidence="3">TM448B04152</strain>
    </source>
</reference>
<dbReference type="EMBL" id="MT145063">
    <property type="protein sequence ID" value="QJI03154.1"/>
    <property type="molecule type" value="Genomic_DNA"/>
</dbReference>
<evidence type="ECO:0000313" key="3">
    <source>
        <dbReference type="EMBL" id="QJI03154.1"/>
    </source>
</evidence>
<accession>A0A6M3L4A4</accession>
<dbReference type="AlphaFoldDB" id="A0A6M3L4A4"/>
<name>A0A6M3L4A4_9ZZZZ</name>
<protein>
    <submittedName>
        <fullName evidence="2">Uncharacterized protein</fullName>
    </submittedName>
</protein>
<evidence type="ECO:0000313" key="2">
    <source>
        <dbReference type="EMBL" id="QJA89496.1"/>
    </source>
</evidence>
<dbReference type="EMBL" id="MT142286">
    <property type="protein sequence ID" value="QJA77502.1"/>
    <property type="molecule type" value="Genomic_DNA"/>
</dbReference>